<evidence type="ECO:0000313" key="1">
    <source>
        <dbReference type="EMBL" id="KKN64448.1"/>
    </source>
</evidence>
<dbReference type="Gene3D" id="3.30.230.10">
    <property type="match status" value="1"/>
</dbReference>
<protein>
    <recommendedName>
        <fullName evidence="2">Lon proteolytic domain-containing protein</fullName>
    </recommendedName>
</protein>
<dbReference type="EMBL" id="LAZR01000554">
    <property type="protein sequence ID" value="KKN64448.1"/>
    <property type="molecule type" value="Genomic_DNA"/>
</dbReference>
<gene>
    <name evidence="1" type="ORF">LCGC14_0491360</name>
</gene>
<dbReference type="AlphaFoldDB" id="A0A0F9VF78"/>
<accession>A0A0F9VF78</accession>
<dbReference type="InterPro" id="IPR020568">
    <property type="entry name" value="Ribosomal_Su5_D2-typ_SF"/>
</dbReference>
<dbReference type="SUPFAM" id="SSF54211">
    <property type="entry name" value="Ribosomal protein S5 domain 2-like"/>
    <property type="match status" value="1"/>
</dbReference>
<comment type="caution">
    <text evidence="1">The sequence shown here is derived from an EMBL/GenBank/DDBJ whole genome shotgun (WGS) entry which is preliminary data.</text>
</comment>
<proteinExistence type="predicted"/>
<name>A0A0F9VF78_9ZZZZ</name>
<sequence>MATAHGIVILDEKPAKFSITARVVPEGEGHLYLKGKVSSGFPQTFGPVVAAIRKLSDLMELDMDCADIMLRLETPHDYPLAGGSYALAAGMSILAAADSRIIPSSNCYTGCLDAEGLVTPVEDIGLKRRGAGGFGYRRLFLPRGQIDLFNGHCSVPLWLSS</sequence>
<evidence type="ECO:0008006" key="2">
    <source>
        <dbReference type="Google" id="ProtNLM"/>
    </source>
</evidence>
<dbReference type="InterPro" id="IPR014721">
    <property type="entry name" value="Ribsml_uS5_D2-typ_fold_subgr"/>
</dbReference>
<reference evidence="1" key="1">
    <citation type="journal article" date="2015" name="Nature">
        <title>Complex archaea that bridge the gap between prokaryotes and eukaryotes.</title>
        <authorList>
            <person name="Spang A."/>
            <person name="Saw J.H."/>
            <person name="Jorgensen S.L."/>
            <person name="Zaremba-Niedzwiedzka K."/>
            <person name="Martijn J."/>
            <person name="Lind A.E."/>
            <person name="van Eijk R."/>
            <person name="Schleper C."/>
            <person name="Guy L."/>
            <person name="Ettema T.J."/>
        </authorList>
    </citation>
    <scope>NUCLEOTIDE SEQUENCE</scope>
</reference>
<organism evidence="1">
    <name type="scientific">marine sediment metagenome</name>
    <dbReference type="NCBI Taxonomy" id="412755"/>
    <lineage>
        <taxon>unclassified sequences</taxon>
        <taxon>metagenomes</taxon>
        <taxon>ecological metagenomes</taxon>
    </lineage>
</organism>